<evidence type="ECO:0000256" key="10">
    <source>
        <dbReference type="ARBA" id="ARBA00023136"/>
    </source>
</evidence>
<feature type="domain" description="Alcohol dehydrogenase-like N-terminal" evidence="13">
    <location>
        <begin position="334"/>
        <end position="447"/>
    </location>
</feature>
<dbReference type="Pfam" id="PF03006">
    <property type="entry name" value="HlyIII"/>
    <property type="match status" value="1"/>
</dbReference>
<feature type="transmembrane region" description="Helical" evidence="12">
    <location>
        <begin position="92"/>
        <end position="109"/>
    </location>
</feature>
<evidence type="ECO:0000256" key="3">
    <source>
        <dbReference type="ARBA" id="ARBA00007018"/>
    </source>
</evidence>
<protein>
    <submittedName>
        <fullName evidence="14">Progestin and adipoQ receptor family member 3</fullName>
    </submittedName>
</protein>
<evidence type="ECO:0000256" key="7">
    <source>
        <dbReference type="ARBA" id="ARBA00022833"/>
    </source>
</evidence>
<evidence type="ECO:0000256" key="2">
    <source>
        <dbReference type="ARBA" id="ARBA00004141"/>
    </source>
</evidence>
<evidence type="ECO:0000256" key="1">
    <source>
        <dbReference type="ARBA" id="ARBA00001947"/>
    </source>
</evidence>
<organism evidence="14 15">
    <name type="scientific">Mytilus coruscus</name>
    <name type="common">Sea mussel</name>
    <dbReference type="NCBI Taxonomy" id="42192"/>
    <lineage>
        <taxon>Eukaryota</taxon>
        <taxon>Metazoa</taxon>
        <taxon>Spiralia</taxon>
        <taxon>Lophotrochozoa</taxon>
        <taxon>Mollusca</taxon>
        <taxon>Bivalvia</taxon>
        <taxon>Autobranchia</taxon>
        <taxon>Pteriomorphia</taxon>
        <taxon>Mytilida</taxon>
        <taxon>Mytiloidea</taxon>
        <taxon>Mytilidae</taxon>
        <taxon>Mytilinae</taxon>
        <taxon>Mytilus</taxon>
    </lineage>
</organism>
<dbReference type="InterPro" id="IPR011032">
    <property type="entry name" value="GroES-like_sf"/>
</dbReference>
<keyword evidence="8 12" id="KW-1133">Transmembrane helix</keyword>
<evidence type="ECO:0000256" key="8">
    <source>
        <dbReference type="ARBA" id="ARBA00022989"/>
    </source>
</evidence>
<sequence length="643" mass="72144">MGRLGNFENIKNRQTIHTSNSYSVLDVEIDTDFHEACSSGLCDATEMEIPLFKYSEIPDFLQGNPYVVSGYRVSLPFNLCLKSIFKWNNETVNVWSHLGGFFIFLYLLLHDNIIYIPRFSGSYTDHVMVSLGLICYQFCMLCSAGFHMFACHSEKASKRWLAVDLAGISIGVIGCYLPAVHYAFYCLSIWRDIYLITITILTVTTMVIQLHPRYFSHRWSKWRIAIYMGLAGYGIIPTIHWIWLNGASSEIVQLFVPKVTTIYILGMIALVLYLSKFPERFYPGVFDFIGSSHQLWHIIVVCAFVFWHYAGQEILSASHIFDWVWSDIPVPVPGPGEALVKVIRAGICNTDLEIIKGYAGFQGIVGHEFIGKVEKVNPESEEGAWIGRRVAGEINVFCNVCDICKGDDYVRKRNHCPDRTVMGIVNKNGTYAEYLTLPLQNLFQIPENVTDLQACFVEPLAAACRIVEQGLVSTGEKVAIVGDGKLGLLIAEVMAQEDCHVTIFGRHWEKMNLCPEKITKVLSDGSEELINKYRDYFDVVVEVTGNMGGLMLTAEITRPLGTVVLKTTCASGGTEFNTSPFVVKEIKLIGSRCGPFANAIQFLKDGKINVDKLITKVYPFKEAINAIEHAGKKGTLKIQLKMD</sequence>
<evidence type="ECO:0000256" key="9">
    <source>
        <dbReference type="ARBA" id="ARBA00023002"/>
    </source>
</evidence>
<accession>A0A6J8CAZ3</accession>
<dbReference type="SUPFAM" id="SSF51735">
    <property type="entry name" value="NAD(P)-binding Rossmann-fold domains"/>
    <property type="match status" value="1"/>
</dbReference>
<keyword evidence="7 11" id="KW-0862">Zinc</keyword>
<proteinExistence type="inferred from homology"/>
<dbReference type="PANTHER" id="PTHR43350:SF2">
    <property type="entry name" value="GROES-LIKE ZINC-BINDING ALCOHOL DEHYDROGENASE FAMILY PROTEIN"/>
    <property type="match status" value="1"/>
</dbReference>
<evidence type="ECO:0000256" key="12">
    <source>
        <dbReference type="SAM" id="Phobius"/>
    </source>
</evidence>
<keyword evidence="9" id="KW-0560">Oxidoreductase</keyword>
<evidence type="ECO:0000259" key="13">
    <source>
        <dbReference type="Pfam" id="PF08240"/>
    </source>
</evidence>
<dbReference type="GO" id="GO:0016491">
    <property type="term" value="F:oxidoreductase activity"/>
    <property type="evidence" value="ECO:0007669"/>
    <property type="project" value="UniProtKB-KW"/>
</dbReference>
<comment type="similarity">
    <text evidence="3">Belongs to the ADIPOR family.</text>
</comment>
<evidence type="ECO:0000313" key="14">
    <source>
        <dbReference type="EMBL" id="CAC5393563.1"/>
    </source>
</evidence>
<comment type="subcellular location">
    <subcellularLocation>
        <location evidence="2">Membrane</location>
        <topology evidence="2">Multi-pass membrane protein</topology>
    </subcellularLocation>
</comment>
<dbReference type="PANTHER" id="PTHR43350">
    <property type="entry name" value="NAD-DEPENDENT ALCOHOL DEHYDROGENASE"/>
    <property type="match status" value="1"/>
</dbReference>
<evidence type="ECO:0000256" key="11">
    <source>
        <dbReference type="PIRSR" id="PIRSR604254-1"/>
    </source>
</evidence>
<dbReference type="EMBL" id="CACVKT020005204">
    <property type="protein sequence ID" value="CAC5393563.1"/>
    <property type="molecule type" value="Genomic_DNA"/>
</dbReference>
<name>A0A6J8CAZ3_MYTCO</name>
<feature type="transmembrane region" description="Helical" evidence="12">
    <location>
        <begin position="224"/>
        <end position="243"/>
    </location>
</feature>
<feature type="binding site" evidence="11">
    <location>
        <position position="297"/>
    </location>
    <ligand>
        <name>Zn(2+)</name>
        <dbReference type="ChEBI" id="CHEBI:29105"/>
    </ligand>
</feature>
<dbReference type="Gene3D" id="3.40.50.720">
    <property type="entry name" value="NAD(P)-binding Rossmann-like Domain"/>
    <property type="match status" value="1"/>
</dbReference>
<comment type="similarity">
    <text evidence="4">Belongs to the zinc-containing alcohol dehydrogenase family.</text>
</comment>
<dbReference type="InterPro" id="IPR013154">
    <property type="entry name" value="ADH-like_N"/>
</dbReference>
<dbReference type="InterPro" id="IPR004254">
    <property type="entry name" value="AdipoR/HlyIII-related"/>
</dbReference>
<dbReference type="SUPFAM" id="SSF50129">
    <property type="entry name" value="GroES-like"/>
    <property type="match status" value="1"/>
</dbReference>
<feature type="transmembrane region" description="Helical" evidence="12">
    <location>
        <begin position="193"/>
        <end position="212"/>
    </location>
</feature>
<keyword evidence="15" id="KW-1185">Reference proteome</keyword>
<feature type="transmembrane region" description="Helical" evidence="12">
    <location>
        <begin position="255"/>
        <end position="274"/>
    </location>
</feature>
<dbReference type="OrthoDB" id="3941538at2759"/>
<gene>
    <name evidence="14" type="ORF">MCOR_28417</name>
</gene>
<keyword evidence="14" id="KW-0675">Receptor</keyword>
<dbReference type="Gene3D" id="3.90.180.10">
    <property type="entry name" value="Medium-chain alcohol dehydrogenases, catalytic domain"/>
    <property type="match status" value="1"/>
</dbReference>
<feature type="transmembrane region" description="Helical" evidence="12">
    <location>
        <begin position="129"/>
        <end position="149"/>
    </location>
</feature>
<reference evidence="14 15" key="1">
    <citation type="submission" date="2020-06" db="EMBL/GenBank/DDBJ databases">
        <authorList>
            <person name="Li R."/>
            <person name="Bekaert M."/>
        </authorList>
    </citation>
    <scope>NUCLEOTIDE SEQUENCE [LARGE SCALE GENOMIC DNA]</scope>
    <source>
        <strain evidence="15">wild</strain>
    </source>
</reference>
<evidence type="ECO:0000256" key="6">
    <source>
        <dbReference type="ARBA" id="ARBA00022723"/>
    </source>
</evidence>
<keyword evidence="5 12" id="KW-0812">Transmembrane</keyword>
<evidence type="ECO:0000256" key="4">
    <source>
        <dbReference type="ARBA" id="ARBA00008072"/>
    </source>
</evidence>
<feature type="binding site" evidence="11">
    <location>
        <position position="147"/>
    </location>
    <ligand>
        <name>Zn(2+)</name>
        <dbReference type="ChEBI" id="CHEBI:29105"/>
    </ligand>
</feature>
<feature type="transmembrane region" description="Helical" evidence="12">
    <location>
        <begin position="295"/>
        <end position="311"/>
    </location>
</feature>
<feature type="transmembrane region" description="Helical" evidence="12">
    <location>
        <begin position="161"/>
        <end position="181"/>
    </location>
</feature>
<dbReference type="Pfam" id="PF08240">
    <property type="entry name" value="ADH_N"/>
    <property type="match status" value="1"/>
</dbReference>
<keyword evidence="6 11" id="KW-0479">Metal-binding</keyword>
<dbReference type="InterPro" id="IPR036291">
    <property type="entry name" value="NAD(P)-bd_dom_sf"/>
</dbReference>
<dbReference type="CDD" id="cd08242">
    <property type="entry name" value="MDR_like"/>
    <property type="match status" value="1"/>
</dbReference>
<keyword evidence="10 12" id="KW-0472">Membrane</keyword>
<feature type="binding site" evidence="11">
    <location>
        <position position="293"/>
    </location>
    <ligand>
        <name>Zn(2+)</name>
        <dbReference type="ChEBI" id="CHEBI:29105"/>
    </ligand>
</feature>
<dbReference type="GO" id="GO:0046872">
    <property type="term" value="F:metal ion binding"/>
    <property type="evidence" value="ECO:0007669"/>
    <property type="project" value="UniProtKB-KW"/>
</dbReference>
<dbReference type="GO" id="GO:0016020">
    <property type="term" value="C:membrane"/>
    <property type="evidence" value="ECO:0007669"/>
    <property type="project" value="UniProtKB-SubCell"/>
</dbReference>
<comment type="cofactor">
    <cofactor evidence="1">
        <name>Zn(2+)</name>
        <dbReference type="ChEBI" id="CHEBI:29105"/>
    </cofactor>
</comment>
<dbReference type="AlphaFoldDB" id="A0A6J8CAZ3"/>
<evidence type="ECO:0000313" key="15">
    <source>
        <dbReference type="Proteomes" id="UP000507470"/>
    </source>
</evidence>
<evidence type="ECO:0000256" key="5">
    <source>
        <dbReference type="ARBA" id="ARBA00022692"/>
    </source>
</evidence>
<dbReference type="Proteomes" id="UP000507470">
    <property type="component" value="Unassembled WGS sequence"/>
</dbReference>